<evidence type="ECO:0000256" key="4">
    <source>
        <dbReference type="ARBA" id="ARBA00022729"/>
    </source>
</evidence>
<accession>A0A9N9QSK0</accession>
<dbReference type="PANTHER" id="PTHR10009">
    <property type="entry name" value="PROTEIN YELLOW-RELATED"/>
    <property type="match status" value="1"/>
</dbReference>
<evidence type="ECO:0008006" key="9">
    <source>
        <dbReference type="Google" id="ProtNLM"/>
    </source>
</evidence>
<protein>
    <recommendedName>
        <fullName evidence="9">Bee-milk protein</fullName>
    </recommendedName>
</protein>
<dbReference type="InterPro" id="IPR011042">
    <property type="entry name" value="6-blade_b-propeller_TolB-like"/>
</dbReference>
<gene>
    <name evidence="7" type="ORF">CEUTPL_LOCUS14245</name>
</gene>
<dbReference type="FunFam" id="2.120.10.30:FF:000045">
    <property type="entry name" value="Blast:Protein yellow"/>
    <property type="match status" value="1"/>
</dbReference>
<evidence type="ECO:0000256" key="6">
    <source>
        <dbReference type="SAM" id="SignalP"/>
    </source>
</evidence>
<dbReference type="AlphaFoldDB" id="A0A9N9QSK0"/>
<feature type="region of interest" description="Disordered" evidence="5">
    <location>
        <begin position="417"/>
        <end position="454"/>
    </location>
</feature>
<feature type="chain" id="PRO_5040318274" description="Bee-milk protein" evidence="6">
    <location>
        <begin position="20"/>
        <end position="472"/>
    </location>
</feature>
<evidence type="ECO:0000256" key="3">
    <source>
        <dbReference type="ARBA" id="ARBA00022525"/>
    </source>
</evidence>
<dbReference type="InterPro" id="IPR017996">
    <property type="entry name" value="MRJP/yellow-related"/>
</dbReference>
<dbReference type="GO" id="GO:0005576">
    <property type="term" value="C:extracellular region"/>
    <property type="evidence" value="ECO:0007669"/>
    <property type="project" value="UniProtKB-SubCell"/>
</dbReference>
<keyword evidence="4 6" id="KW-0732">Signal</keyword>
<comment type="similarity">
    <text evidence="2">Belongs to the major royal jelly protein family.</text>
</comment>
<comment type="subcellular location">
    <subcellularLocation>
        <location evidence="1">Secreted</location>
    </subcellularLocation>
</comment>
<evidence type="ECO:0000313" key="8">
    <source>
        <dbReference type="Proteomes" id="UP001152799"/>
    </source>
</evidence>
<keyword evidence="8" id="KW-1185">Reference proteome</keyword>
<dbReference type="Gene3D" id="2.120.10.30">
    <property type="entry name" value="TolB, C-terminal domain"/>
    <property type="match status" value="1"/>
</dbReference>
<sequence>MILATIIVLFCFTANTAHAKFKVIREWNYVNFTWQNPEVYRDNLEQQTYIPENNIIAGLKYFQGYYYITVPRMKPGVPATLTRILAEQDKDTSPLLEPFPSWEMNTLNDCDSLQNVQNVEIDPGNGWMWIIDGGRTQTLSKSPEVKCKPKLMVFDVLKMEQVLKYEFPEEVAMFNGSFLYDIVLDNTEQGYAYITDNSGKDPGIIVYSIKDQKSWKIRHSQSMRADPTASTFRVNDISISASLNLASIALGPRIRTSSDNKLILMEEREVYYSPLSSLHLYSINSSVLRNPEFASQNGEYQGTVRDYGMKGSQSVGMVMDSAGVLYYSLLALNSIARWDSTTPFQTGQKIIAKDERYLEWVNSFAFDESGNLTILVNRLDKFIYGQLNISESNFRLIVSNVGAKSYLHDESYNYDSSTTTEKKLEPEPTPEPEPSTTKVAPVSEVKQSSSASEKSAIMSLLLTSVVMMYSIR</sequence>
<proteinExistence type="inferred from homology"/>
<dbReference type="OrthoDB" id="9977471at2759"/>
<dbReference type="Proteomes" id="UP001152799">
    <property type="component" value="Chromosome 9"/>
</dbReference>
<evidence type="ECO:0000256" key="2">
    <source>
        <dbReference type="ARBA" id="ARBA00009127"/>
    </source>
</evidence>
<feature type="signal peptide" evidence="6">
    <location>
        <begin position="1"/>
        <end position="19"/>
    </location>
</feature>
<dbReference type="PANTHER" id="PTHR10009:SF18">
    <property type="entry name" value="PROTEIN YELLOW-LIKE PROTEIN"/>
    <property type="match status" value="1"/>
</dbReference>
<name>A0A9N9QSK0_9CUCU</name>
<feature type="compositionally biased region" description="Low complexity" evidence="5">
    <location>
        <begin position="434"/>
        <end position="454"/>
    </location>
</feature>
<evidence type="ECO:0000313" key="7">
    <source>
        <dbReference type="EMBL" id="CAG9773859.1"/>
    </source>
</evidence>
<dbReference type="PRINTS" id="PR01366">
    <property type="entry name" value="ROYALJELLY"/>
</dbReference>
<dbReference type="EMBL" id="OU892285">
    <property type="protein sequence ID" value="CAG9773859.1"/>
    <property type="molecule type" value="Genomic_DNA"/>
</dbReference>
<dbReference type="Pfam" id="PF03022">
    <property type="entry name" value="MRJP"/>
    <property type="match status" value="1"/>
</dbReference>
<organism evidence="7 8">
    <name type="scientific">Ceutorhynchus assimilis</name>
    <name type="common">cabbage seed weevil</name>
    <dbReference type="NCBI Taxonomy" id="467358"/>
    <lineage>
        <taxon>Eukaryota</taxon>
        <taxon>Metazoa</taxon>
        <taxon>Ecdysozoa</taxon>
        <taxon>Arthropoda</taxon>
        <taxon>Hexapoda</taxon>
        <taxon>Insecta</taxon>
        <taxon>Pterygota</taxon>
        <taxon>Neoptera</taxon>
        <taxon>Endopterygota</taxon>
        <taxon>Coleoptera</taxon>
        <taxon>Polyphaga</taxon>
        <taxon>Cucujiformia</taxon>
        <taxon>Curculionidae</taxon>
        <taxon>Ceutorhynchinae</taxon>
        <taxon>Ceutorhynchus</taxon>
    </lineage>
</organism>
<reference evidence="7" key="1">
    <citation type="submission" date="2022-01" db="EMBL/GenBank/DDBJ databases">
        <authorList>
            <person name="King R."/>
        </authorList>
    </citation>
    <scope>NUCLEOTIDE SEQUENCE</scope>
</reference>
<dbReference type="SUPFAM" id="SSF63829">
    <property type="entry name" value="Calcium-dependent phosphotriesterase"/>
    <property type="match status" value="1"/>
</dbReference>
<keyword evidence="3" id="KW-0964">Secreted</keyword>
<evidence type="ECO:0000256" key="5">
    <source>
        <dbReference type="SAM" id="MobiDB-lite"/>
    </source>
</evidence>
<evidence type="ECO:0000256" key="1">
    <source>
        <dbReference type="ARBA" id="ARBA00004613"/>
    </source>
</evidence>